<dbReference type="PANTHER" id="PTHR21838:SF2">
    <property type="entry name" value="COILED-COIL DOMAIN-CONTAINING PROTEIN 137"/>
    <property type="match status" value="1"/>
</dbReference>
<dbReference type="AlphaFoldDB" id="A0A4Q9MAZ0"/>
<dbReference type="EMBL" id="ML143480">
    <property type="protein sequence ID" value="TBU24420.1"/>
    <property type="molecule type" value="Genomic_DNA"/>
</dbReference>
<reference evidence="2" key="1">
    <citation type="submission" date="2019-01" db="EMBL/GenBank/DDBJ databases">
        <title>Draft genome sequences of three monokaryotic isolates of the white-rot basidiomycete fungus Dichomitus squalens.</title>
        <authorList>
            <consortium name="DOE Joint Genome Institute"/>
            <person name="Lopez S.C."/>
            <person name="Andreopoulos B."/>
            <person name="Pangilinan J."/>
            <person name="Lipzen A."/>
            <person name="Riley R."/>
            <person name="Ahrendt S."/>
            <person name="Ng V."/>
            <person name="Barry K."/>
            <person name="Daum C."/>
            <person name="Grigoriev I.V."/>
            <person name="Hilden K.S."/>
            <person name="Makela M.R."/>
            <person name="de Vries R.P."/>
        </authorList>
    </citation>
    <scope>NUCLEOTIDE SEQUENCE [LARGE SCALE GENOMIC DNA]</scope>
    <source>
        <strain evidence="2">OM18370.1</strain>
    </source>
</reference>
<feature type="compositionally biased region" description="Basic and acidic residues" evidence="1">
    <location>
        <begin position="182"/>
        <end position="193"/>
    </location>
</feature>
<feature type="compositionally biased region" description="Low complexity" evidence="1">
    <location>
        <begin position="140"/>
        <end position="159"/>
    </location>
</feature>
<organism evidence="2">
    <name type="scientific">Dichomitus squalens</name>
    <dbReference type="NCBI Taxonomy" id="114155"/>
    <lineage>
        <taxon>Eukaryota</taxon>
        <taxon>Fungi</taxon>
        <taxon>Dikarya</taxon>
        <taxon>Basidiomycota</taxon>
        <taxon>Agaricomycotina</taxon>
        <taxon>Agaricomycetes</taxon>
        <taxon>Polyporales</taxon>
        <taxon>Polyporaceae</taxon>
        <taxon>Dichomitus</taxon>
    </lineage>
</organism>
<proteinExistence type="predicted"/>
<feature type="region of interest" description="Disordered" evidence="1">
    <location>
        <begin position="1"/>
        <end position="34"/>
    </location>
</feature>
<sequence>MPHKRAKRSMREKQRTESGSDLAPGAKKAIENEEIPKSAARVLNAAQVQQEFAERKRKSLDGDEGSAGPSRKKRKRDEGAGKSEDRGEGEGKQKAQLRIMAGESMAHFNRRVEDSMRHLVKEAIQTSSARVRQAKKEELASQGSKKAAAAANPSSKSRATSGPARNDSNSEDEDGRSAARTKAKETGPKEFQKVDTSAPRRLNDVAQAPPELKKLPRKAKKLAAMGGGTKASGATSLKDGVLSMAQKAMMEEERERAIRLYREMKKGKSVV</sequence>
<dbReference type="GO" id="GO:0005634">
    <property type="term" value="C:nucleus"/>
    <property type="evidence" value="ECO:0007669"/>
    <property type="project" value="TreeGrafter"/>
</dbReference>
<accession>A0A4Q9MAZ0</accession>
<evidence type="ECO:0000313" key="2">
    <source>
        <dbReference type="EMBL" id="TBU24420.1"/>
    </source>
</evidence>
<dbReference type="Proteomes" id="UP000292957">
    <property type="component" value="Unassembled WGS sequence"/>
</dbReference>
<feature type="region of interest" description="Disordered" evidence="1">
    <location>
        <begin position="124"/>
        <end position="235"/>
    </location>
</feature>
<dbReference type="OrthoDB" id="5876637at2759"/>
<dbReference type="PANTHER" id="PTHR21838">
    <property type="entry name" value="COILED-COIL DOMAIN-CONTAINING PROTEIN 137"/>
    <property type="match status" value="1"/>
</dbReference>
<name>A0A4Q9MAZ0_9APHY</name>
<protein>
    <submittedName>
        <fullName evidence="2">Uncharacterized protein</fullName>
    </submittedName>
</protein>
<feature type="compositionally biased region" description="Basic and acidic residues" evidence="1">
    <location>
        <begin position="9"/>
        <end position="18"/>
    </location>
</feature>
<feature type="region of interest" description="Disordered" evidence="1">
    <location>
        <begin position="46"/>
        <end position="112"/>
    </location>
</feature>
<dbReference type="InterPro" id="IPR026680">
    <property type="entry name" value="CCDC137"/>
</dbReference>
<evidence type="ECO:0000256" key="1">
    <source>
        <dbReference type="SAM" id="MobiDB-lite"/>
    </source>
</evidence>
<feature type="compositionally biased region" description="Basic and acidic residues" evidence="1">
    <location>
        <begin position="76"/>
        <end position="93"/>
    </location>
</feature>
<gene>
    <name evidence="2" type="ORF">BD311DRAFT_561405</name>
</gene>